<keyword evidence="1 4" id="KW-0808">Transferase</keyword>
<dbReference type="SUPFAM" id="SSF55326">
    <property type="entry name" value="PurM N-terminal domain-like"/>
    <property type="match status" value="1"/>
</dbReference>
<comment type="caution">
    <text evidence="4">The sequence shown here is derived from an EMBL/GenBank/DDBJ whole genome shotgun (WGS) entry which is preliminary data.</text>
</comment>
<feature type="binding site" evidence="1">
    <location>
        <position position="73"/>
    </location>
    <ligand>
        <name>Mg(2+)</name>
        <dbReference type="ChEBI" id="CHEBI:18420"/>
        <label>4</label>
    </ligand>
</feature>
<dbReference type="GO" id="GO:0000287">
    <property type="term" value="F:magnesium ion binding"/>
    <property type="evidence" value="ECO:0007669"/>
    <property type="project" value="UniProtKB-UniRule"/>
</dbReference>
<dbReference type="InterPro" id="IPR006283">
    <property type="entry name" value="ThiL-like"/>
</dbReference>
<dbReference type="NCBIfam" id="TIGR01379">
    <property type="entry name" value="thiL"/>
    <property type="match status" value="1"/>
</dbReference>
<dbReference type="GO" id="GO:0009228">
    <property type="term" value="P:thiamine biosynthetic process"/>
    <property type="evidence" value="ECO:0007669"/>
    <property type="project" value="UniProtKB-KW"/>
</dbReference>
<keyword evidence="1" id="KW-0479">Metal-binding</keyword>
<keyword evidence="1" id="KW-0547">Nucleotide-binding</keyword>
<comment type="catalytic activity">
    <reaction evidence="1">
        <text>thiamine phosphate + ATP = thiamine diphosphate + ADP</text>
        <dbReference type="Rhea" id="RHEA:15913"/>
        <dbReference type="ChEBI" id="CHEBI:30616"/>
        <dbReference type="ChEBI" id="CHEBI:37575"/>
        <dbReference type="ChEBI" id="CHEBI:58937"/>
        <dbReference type="ChEBI" id="CHEBI:456216"/>
        <dbReference type="EC" id="2.7.4.16"/>
    </reaction>
</comment>
<reference evidence="4" key="1">
    <citation type="journal article" date="2020" name="mSystems">
        <title>Genome- and Community-Level Interaction Insights into Carbon Utilization and Element Cycling Functions of Hydrothermarchaeota in Hydrothermal Sediment.</title>
        <authorList>
            <person name="Zhou Z."/>
            <person name="Liu Y."/>
            <person name="Xu W."/>
            <person name="Pan J."/>
            <person name="Luo Z.H."/>
            <person name="Li M."/>
        </authorList>
    </citation>
    <scope>NUCLEOTIDE SEQUENCE [LARGE SCALE GENOMIC DNA]</scope>
    <source>
        <strain evidence="4">SpSt-754</strain>
    </source>
</reference>
<dbReference type="HAMAP" id="MF_02128">
    <property type="entry name" value="TMP_kinase"/>
    <property type="match status" value="1"/>
</dbReference>
<dbReference type="GO" id="GO:0009030">
    <property type="term" value="F:thiamine-phosphate kinase activity"/>
    <property type="evidence" value="ECO:0007669"/>
    <property type="project" value="UniProtKB-UniRule"/>
</dbReference>
<feature type="binding site" evidence="1">
    <location>
        <position position="73"/>
    </location>
    <ligand>
        <name>Mg(2+)</name>
        <dbReference type="ChEBI" id="CHEBI:18420"/>
        <label>2</label>
    </ligand>
</feature>
<feature type="binding site" evidence="1">
    <location>
        <position position="102"/>
    </location>
    <ligand>
        <name>ATP</name>
        <dbReference type="ChEBI" id="CHEBI:30616"/>
    </ligand>
</feature>
<dbReference type="AlphaFoldDB" id="A0A7V3NU47"/>
<feature type="binding site" evidence="1">
    <location>
        <position position="211"/>
    </location>
    <ligand>
        <name>Mg(2+)</name>
        <dbReference type="ChEBI" id="CHEBI:18420"/>
        <label>3</label>
    </ligand>
</feature>
<dbReference type="InterPro" id="IPR036921">
    <property type="entry name" value="PurM-like_N_sf"/>
</dbReference>
<dbReference type="InterPro" id="IPR016188">
    <property type="entry name" value="PurM-like_N"/>
</dbReference>
<dbReference type="Gene3D" id="3.30.1330.10">
    <property type="entry name" value="PurM-like, N-terminal domain"/>
    <property type="match status" value="1"/>
</dbReference>
<dbReference type="PIRSF" id="PIRSF005303">
    <property type="entry name" value="Thiam_monoph_kin"/>
    <property type="match status" value="1"/>
</dbReference>
<feature type="domain" description="PurM-like N-terminal" evidence="2">
    <location>
        <begin position="25"/>
        <end position="137"/>
    </location>
</feature>
<dbReference type="EMBL" id="DTGD01000110">
    <property type="protein sequence ID" value="HGB35847.1"/>
    <property type="molecule type" value="Genomic_DNA"/>
</dbReference>
<feature type="binding site" evidence="1">
    <location>
        <begin position="119"/>
        <end position="120"/>
    </location>
    <ligand>
        <name>ATP</name>
        <dbReference type="ChEBI" id="CHEBI:30616"/>
    </ligand>
</feature>
<evidence type="ECO:0000259" key="2">
    <source>
        <dbReference type="Pfam" id="PF00586"/>
    </source>
</evidence>
<feature type="binding site" evidence="1">
    <location>
        <position position="27"/>
    </location>
    <ligand>
        <name>Mg(2+)</name>
        <dbReference type="ChEBI" id="CHEBI:18420"/>
        <label>3</label>
    </ligand>
</feature>
<comment type="caution">
    <text evidence="1">Lacks conserved residue(s) required for the propagation of feature annotation.</text>
</comment>
<feature type="binding site" evidence="1">
    <location>
        <position position="262"/>
    </location>
    <ligand>
        <name>substrate</name>
    </ligand>
</feature>
<protein>
    <recommendedName>
        <fullName evidence="1">Thiamine-monophosphate kinase</fullName>
        <shortName evidence="1">TMP kinase</shortName>
        <shortName evidence="1">Thiamine-phosphate kinase</shortName>
        <ecNumber evidence="1">2.7.4.16</ecNumber>
    </recommendedName>
</protein>
<feature type="binding site" evidence="1">
    <location>
        <position position="51"/>
    </location>
    <ligand>
        <name>substrate</name>
    </ligand>
</feature>
<comment type="pathway">
    <text evidence="1">Cofactor biosynthesis; thiamine diphosphate biosynthesis; thiamine diphosphate from thiamine phosphate: step 1/1.</text>
</comment>
<evidence type="ECO:0000313" key="4">
    <source>
        <dbReference type="EMBL" id="HGB35847.1"/>
    </source>
</evidence>
<feature type="binding site" evidence="1">
    <location>
        <position position="308"/>
    </location>
    <ligand>
        <name>substrate</name>
    </ligand>
</feature>
<accession>A0A7V3NU47</accession>
<sequence length="317" mass="35629">MNEDKLLKILSKYWGNESNLIVPNGDDTLAIPGYDDRAYLVTVDTSLENVHFTEEILTFGEIGYRAVAGALSDIAAMGGEPVTILIDLEIPAPQTEKIESIYKGISALQTKFHFSIGGGNIVHGNRWRITTTVIGIVERNYILRRNGFRPGDKVYITGDIGRVFYFFEELKNPDRNSEIFSKLREKVAYPTPRIKEIRKIKSEYLLGGAIDISDGLGIDLKRVAEASGVDIIIELDKIPYVEELNYYKNRKDFYLNLVSSGEEYEVCFSCKNEIESPEVTKIGEVKEGSGKVYGKLNGQFFEISGLGYDHIKKLSQD</sequence>
<feature type="binding site" evidence="1">
    <location>
        <position position="145"/>
    </location>
    <ligand>
        <name>ATP</name>
        <dbReference type="ChEBI" id="CHEBI:30616"/>
    </ligand>
</feature>
<feature type="binding site" evidence="1">
    <location>
        <position position="42"/>
    </location>
    <ligand>
        <name>Mg(2+)</name>
        <dbReference type="ChEBI" id="CHEBI:18420"/>
        <label>4</label>
    </ligand>
</feature>
<keyword evidence="1" id="KW-0460">Magnesium</keyword>
<feature type="binding site" evidence="1">
    <location>
        <position position="73"/>
    </location>
    <ligand>
        <name>Mg(2+)</name>
        <dbReference type="ChEBI" id="CHEBI:18420"/>
        <label>3</label>
    </ligand>
</feature>
<feature type="binding site" evidence="1">
    <location>
        <position position="27"/>
    </location>
    <ligand>
        <name>Mg(2+)</name>
        <dbReference type="ChEBI" id="CHEBI:18420"/>
        <label>4</label>
    </ligand>
</feature>
<keyword evidence="1 4" id="KW-0418">Kinase</keyword>
<dbReference type="GO" id="GO:0009229">
    <property type="term" value="P:thiamine diphosphate biosynthetic process"/>
    <property type="evidence" value="ECO:0007669"/>
    <property type="project" value="UniProtKB-UniRule"/>
</dbReference>
<feature type="binding site" evidence="1">
    <location>
        <position position="44"/>
    </location>
    <ligand>
        <name>Mg(2+)</name>
        <dbReference type="ChEBI" id="CHEBI:18420"/>
        <label>2</label>
    </ligand>
</feature>
<feature type="binding site" evidence="1">
    <location>
        <position position="214"/>
    </location>
    <ligand>
        <name>Mg(2+)</name>
        <dbReference type="ChEBI" id="CHEBI:18420"/>
        <label>5</label>
    </ligand>
</feature>
<dbReference type="PANTHER" id="PTHR30270">
    <property type="entry name" value="THIAMINE-MONOPHOSPHATE KINASE"/>
    <property type="match status" value="1"/>
</dbReference>
<dbReference type="Gene3D" id="3.90.650.10">
    <property type="entry name" value="PurM-like C-terminal domain"/>
    <property type="match status" value="1"/>
</dbReference>
<feature type="binding site" evidence="1">
    <location>
        <position position="44"/>
    </location>
    <ligand>
        <name>Mg(2+)</name>
        <dbReference type="ChEBI" id="CHEBI:18420"/>
        <label>1</label>
    </ligand>
</feature>
<feature type="domain" description="PurM-like C-terminal" evidence="3">
    <location>
        <begin position="149"/>
        <end position="290"/>
    </location>
</feature>
<dbReference type="InterPro" id="IPR036676">
    <property type="entry name" value="PurM-like_C_sf"/>
</dbReference>
<comment type="miscellaneous">
    <text evidence="1">Reaction mechanism of ThiL seems to utilize a direct, inline transfer of the gamma-phosphate of ATP to TMP rather than a phosphorylated enzyme intermediate.</text>
</comment>
<evidence type="ECO:0000256" key="1">
    <source>
        <dbReference type="HAMAP-Rule" id="MF_02128"/>
    </source>
</evidence>
<dbReference type="CDD" id="cd02194">
    <property type="entry name" value="ThiL"/>
    <property type="match status" value="1"/>
</dbReference>
<feature type="binding site" evidence="1">
    <location>
        <position position="120"/>
    </location>
    <ligand>
        <name>Mg(2+)</name>
        <dbReference type="ChEBI" id="CHEBI:18420"/>
        <label>1</label>
    </ligand>
</feature>
<comment type="function">
    <text evidence="1">Catalyzes the ATP-dependent phosphorylation of thiamine-monophosphate (TMP) to form thiamine-pyrophosphate (TPP), the active form of vitamin B1.</text>
</comment>
<proteinExistence type="inferred from homology"/>
<dbReference type="EC" id="2.7.4.16" evidence="1"/>
<dbReference type="InterPro" id="IPR010918">
    <property type="entry name" value="PurM-like_C_dom"/>
</dbReference>
<dbReference type="Pfam" id="PF02769">
    <property type="entry name" value="AIRS_C"/>
    <property type="match status" value="1"/>
</dbReference>
<name>A0A7V3NU47_UNCW3</name>
<dbReference type="GO" id="GO:0005524">
    <property type="term" value="F:ATP binding"/>
    <property type="evidence" value="ECO:0007669"/>
    <property type="project" value="UniProtKB-UniRule"/>
</dbReference>
<organism evidence="4">
    <name type="scientific">candidate division WOR-3 bacterium</name>
    <dbReference type="NCBI Taxonomy" id="2052148"/>
    <lineage>
        <taxon>Bacteria</taxon>
        <taxon>Bacteria division WOR-3</taxon>
    </lineage>
</organism>
<comment type="similarity">
    <text evidence="1">Belongs to the thiamine-monophosphate kinase family.</text>
</comment>
<gene>
    <name evidence="1 4" type="primary">thiL</name>
    <name evidence="4" type="ORF">ENV38_02925</name>
</gene>
<feature type="binding site" evidence="1">
    <location>
        <position position="213"/>
    </location>
    <ligand>
        <name>ATP</name>
        <dbReference type="ChEBI" id="CHEBI:30616"/>
    </ligand>
</feature>
<dbReference type="UniPathway" id="UPA00060">
    <property type="reaction ID" value="UER00142"/>
</dbReference>
<evidence type="ECO:0000259" key="3">
    <source>
        <dbReference type="Pfam" id="PF02769"/>
    </source>
</evidence>
<keyword evidence="1" id="KW-0067">ATP-binding</keyword>
<dbReference type="SUPFAM" id="SSF56042">
    <property type="entry name" value="PurM C-terminal domain-like"/>
    <property type="match status" value="1"/>
</dbReference>
<keyword evidence="1" id="KW-0784">Thiamine biosynthesis</keyword>
<dbReference type="PANTHER" id="PTHR30270:SF0">
    <property type="entry name" value="THIAMINE-MONOPHOSPHATE KINASE"/>
    <property type="match status" value="1"/>
</dbReference>
<dbReference type="Pfam" id="PF00586">
    <property type="entry name" value="AIRS"/>
    <property type="match status" value="1"/>
</dbReference>